<feature type="transmembrane region" description="Helical" evidence="1">
    <location>
        <begin position="30"/>
        <end position="49"/>
    </location>
</feature>
<feature type="transmembrane region" description="Helical" evidence="1">
    <location>
        <begin position="61"/>
        <end position="78"/>
    </location>
</feature>
<feature type="transmembrane region" description="Helical" evidence="1">
    <location>
        <begin position="6"/>
        <end position="23"/>
    </location>
</feature>
<dbReference type="AlphaFoldDB" id="A0A1E5QDE6"/>
<keyword evidence="1" id="KW-0812">Transmembrane</keyword>
<reference evidence="2" key="1">
    <citation type="submission" date="2016-09" db="EMBL/GenBank/DDBJ databases">
        <title>Draft genome of thermotolerant cyanobacterium Desertifilum sp. strain IPPAS B-1220.</title>
        <authorList>
            <person name="Sinetova M.A."/>
            <person name="Bolakhan K."/>
            <person name="Zayadan B.K."/>
            <person name="Mironov K.S."/>
            <person name="Ustinova V."/>
            <person name="Kupriyanova E.V."/>
            <person name="Sidorov R.A."/>
            <person name="Skrypnik A.N."/>
            <person name="Gogoleva N.E."/>
            <person name="Gogolev Y.V."/>
            <person name="Los D.A."/>
        </authorList>
    </citation>
    <scope>NUCLEOTIDE SEQUENCE [LARGE SCALE GENOMIC DNA]</scope>
    <source>
        <strain evidence="2">IPPAS B-1220</strain>
    </source>
</reference>
<name>A0A1E5QDE6_9CYAN</name>
<keyword evidence="1" id="KW-1133">Transmembrane helix</keyword>
<proteinExistence type="predicted"/>
<evidence type="ECO:0000313" key="2">
    <source>
        <dbReference type="EMBL" id="OEJ72685.1"/>
    </source>
</evidence>
<keyword evidence="1" id="KW-0472">Membrane</keyword>
<accession>A0A1E5QDE6</accession>
<protein>
    <submittedName>
        <fullName evidence="2">Uncharacterized protein</fullName>
    </submittedName>
</protein>
<sequence length="80" mass="9033">MYELLPVFCGYLISGGILFYCFQQKKPRKILFSSLFFLVSSFIFGNLNIAKEPLKNLVDFPGANILTTVLGITIGILFDY</sequence>
<gene>
    <name evidence="2" type="ORF">BH720_23745</name>
</gene>
<dbReference type="EMBL" id="MJGC01000119">
    <property type="protein sequence ID" value="OEJ72685.1"/>
    <property type="molecule type" value="Genomic_DNA"/>
</dbReference>
<evidence type="ECO:0000256" key="1">
    <source>
        <dbReference type="SAM" id="Phobius"/>
    </source>
</evidence>
<organism evidence="2">
    <name type="scientific">Desertifilum tharense IPPAS B-1220</name>
    <dbReference type="NCBI Taxonomy" id="1781255"/>
    <lineage>
        <taxon>Bacteria</taxon>
        <taxon>Bacillati</taxon>
        <taxon>Cyanobacteriota</taxon>
        <taxon>Cyanophyceae</taxon>
        <taxon>Desertifilales</taxon>
        <taxon>Desertifilaceae</taxon>
        <taxon>Desertifilum</taxon>
    </lineage>
</organism>
<comment type="caution">
    <text evidence="2">The sequence shown here is derived from an EMBL/GenBank/DDBJ whole genome shotgun (WGS) entry which is preliminary data.</text>
</comment>